<comment type="caution">
    <text evidence="1">The sequence shown here is derived from an EMBL/GenBank/DDBJ whole genome shotgun (WGS) entry which is preliminary data.</text>
</comment>
<sequence>MRRNLALSVVFSLSTLLIFQPDDLARADTILGLFGSTKWTGFYYPSKNDLTVNTRSPEFDTVDECRSWAADQRAAMSIPAGSDDYECGSNCKPWDNGMYMCDKTIRQLLSS</sequence>
<reference evidence="1 2" key="1">
    <citation type="submission" date="2019-02" db="EMBL/GenBank/DDBJ databases">
        <title>The genomic architecture of introgression among sibling species of bacteria.</title>
        <authorList>
            <person name="Cavassim M.I.A."/>
            <person name="Moeskjaer S."/>
            <person name="Moslemi C."/>
            <person name="Fields B."/>
            <person name="Bachmann A."/>
            <person name="Vilhjalmsson B."/>
            <person name="Schierup M.H."/>
            <person name="Young J.P.W."/>
            <person name="Andersen S.U."/>
        </authorList>
    </citation>
    <scope>NUCLEOTIDE SEQUENCE [LARGE SCALE GENOMIC DNA]</scope>
    <source>
        <strain evidence="1 2">SM135B</strain>
    </source>
</reference>
<evidence type="ECO:0000313" key="1">
    <source>
        <dbReference type="EMBL" id="TAY52939.1"/>
    </source>
</evidence>
<proteinExistence type="predicted"/>
<organism evidence="1 2">
    <name type="scientific">Rhizobium leguminosarum</name>
    <dbReference type="NCBI Taxonomy" id="384"/>
    <lineage>
        <taxon>Bacteria</taxon>
        <taxon>Pseudomonadati</taxon>
        <taxon>Pseudomonadota</taxon>
        <taxon>Alphaproteobacteria</taxon>
        <taxon>Hyphomicrobiales</taxon>
        <taxon>Rhizobiaceae</taxon>
        <taxon>Rhizobium/Agrobacterium group</taxon>
        <taxon>Rhizobium</taxon>
    </lineage>
</organism>
<dbReference type="AlphaFoldDB" id="A0A7M3DW73"/>
<protein>
    <submittedName>
        <fullName evidence="1">Uncharacterized protein</fullName>
    </submittedName>
</protein>
<evidence type="ECO:0000313" key="2">
    <source>
        <dbReference type="Proteomes" id="UP000292974"/>
    </source>
</evidence>
<name>A0A7M3DW73_RHILE</name>
<gene>
    <name evidence="1" type="ORF">ELH90_15545</name>
</gene>
<accession>A0A7M3DW73</accession>
<dbReference type="EMBL" id="SIOP01000001">
    <property type="protein sequence ID" value="TAY52939.1"/>
    <property type="molecule type" value="Genomic_DNA"/>
</dbReference>
<dbReference type="Proteomes" id="UP000292974">
    <property type="component" value="Unassembled WGS sequence"/>
</dbReference>
<dbReference type="RefSeq" id="WP_130716676.1">
    <property type="nucleotide sequence ID" value="NZ_SIOP01000001.1"/>
</dbReference>